<gene>
    <name evidence="10" type="ORF">UT08_C0011G0050</name>
</gene>
<dbReference type="InterPro" id="IPR012336">
    <property type="entry name" value="Thioredoxin-like_fold"/>
</dbReference>
<evidence type="ECO:0000259" key="9">
    <source>
        <dbReference type="Pfam" id="PF13462"/>
    </source>
</evidence>
<protein>
    <submittedName>
        <fullName evidence="10">Sodium/proton antiporter</fullName>
    </submittedName>
</protein>
<accession>A0A0G0L216</accession>
<keyword evidence="7" id="KW-0812">Transmembrane</keyword>
<evidence type="ECO:0000256" key="7">
    <source>
        <dbReference type="SAM" id="Phobius"/>
    </source>
</evidence>
<evidence type="ECO:0000256" key="6">
    <source>
        <dbReference type="SAM" id="MobiDB-lite"/>
    </source>
</evidence>
<dbReference type="PANTHER" id="PTHR13887:SF14">
    <property type="entry name" value="DISULFIDE BOND FORMATION PROTEIN D"/>
    <property type="match status" value="1"/>
</dbReference>
<keyword evidence="7" id="KW-1133">Transmembrane helix</keyword>
<evidence type="ECO:0000256" key="4">
    <source>
        <dbReference type="ARBA" id="ARBA00023157"/>
    </source>
</evidence>
<comment type="similarity">
    <text evidence="1">Belongs to the thioredoxin family. DsbA subfamily.</text>
</comment>
<feature type="domain" description="DSBA-like thioredoxin" evidence="8">
    <location>
        <begin position="69"/>
        <end position="142"/>
    </location>
</feature>
<comment type="caution">
    <text evidence="10">The sequence shown here is derived from an EMBL/GenBank/DDBJ whole genome shotgun (WGS) entry which is preliminary data.</text>
</comment>
<dbReference type="EMBL" id="LBVL01000011">
    <property type="protein sequence ID" value="KKQ85032.1"/>
    <property type="molecule type" value="Genomic_DNA"/>
</dbReference>
<dbReference type="CDD" id="cd02972">
    <property type="entry name" value="DsbA_family"/>
    <property type="match status" value="1"/>
</dbReference>
<proteinExistence type="inferred from homology"/>
<sequence length="266" mass="28503">MTPMAKPQSNLLERLVPVLLVASIALAFVVGVLWQKVNSLESGSTTSKSDSAGNTADTSGSAGTAQPAAASKLSDLEGLVGGLGIDVDKYKSCIEADKYKDRVESDLQKGIEAGVQGTPGNFVMNQKGDVWFIPGAFPYESIKPVVDLALGKGGEVTLAQGIEKLSADAAGKLEKLKDSDHIRGDKGAQAYLIEYSDFECPFCVRFHPTAQQLKDEYGNDLAWVYRHYPLDQLHPQARPAALASECVAEIGGEEAFWKFADEVFSS</sequence>
<dbReference type="GO" id="GO:0016491">
    <property type="term" value="F:oxidoreductase activity"/>
    <property type="evidence" value="ECO:0007669"/>
    <property type="project" value="UniProtKB-KW"/>
</dbReference>
<evidence type="ECO:0000313" key="10">
    <source>
        <dbReference type="EMBL" id="KKQ85032.1"/>
    </source>
</evidence>
<dbReference type="SUPFAM" id="SSF52833">
    <property type="entry name" value="Thioredoxin-like"/>
    <property type="match status" value="1"/>
</dbReference>
<evidence type="ECO:0000256" key="2">
    <source>
        <dbReference type="ARBA" id="ARBA00022729"/>
    </source>
</evidence>
<evidence type="ECO:0000313" key="11">
    <source>
        <dbReference type="Proteomes" id="UP000034081"/>
    </source>
</evidence>
<evidence type="ECO:0000256" key="5">
    <source>
        <dbReference type="ARBA" id="ARBA00023284"/>
    </source>
</evidence>
<evidence type="ECO:0000259" key="8">
    <source>
        <dbReference type="Pfam" id="PF01323"/>
    </source>
</evidence>
<keyword evidence="5" id="KW-0676">Redox-active center</keyword>
<organism evidence="10 11">
    <name type="scientific">Candidatus Woesebacteria bacterium GW2011_GWB1_38_8</name>
    <dbReference type="NCBI Taxonomy" id="1618570"/>
    <lineage>
        <taxon>Bacteria</taxon>
        <taxon>Candidatus Woeseibacteriota</taxon>
    </lineage>
</organism>
<dbReference type="Pfam" id="PF13462">
    <property type="entry name" value="Thioredoxin_4"/>
    <property type="match status" value="1"/>
</dbReference>
<dbReference type="InterPro" id="IPR001853">
    <property type="entry name" value="DSBA-like_thioredoxin_dom"/>
</dbReference>
<feature type="domain" description="Thioredoxin-like fold" evidence="9">
    <location>
        <begin position="179"/>
        <end position="265"/>
    </location>
</feature>
<dbReference type="STRING" id="1618570.UT08_C0011G0050"/>
<evidence type="ECO:0000256" key="3">
    <source>
        <dbReference type="ARBA" id="ARBA00023002"/>
    </source>
</evidence>
<dbReference type="PANTHER" id="PTHR13887">
    <property type="entry name" value="GLUTATHIONE S-TRANSFERASE KAPPA"/>
    <property type="match status" value="1"/>
</dbReference>
<dbReference type="InterPro" id="IPR036249">
    <property type="entry name" value="Thioredoxin-like_sf"/>
</dbReference>
<reference evidence="10 11" key="1">
    <citation type="journal article" date="2015" name="Nature">
        <title>rRNA introns, odd ribosomes, and small enigmatic genomes across a large radiation of phyla.</title>
        <authorList>
            <person name="Brown C.T."/>
            <person name="Hug L.A."/>
            <person name="Thomas B.C."/>
            <person name="Sharon I."/>
            <person name="Castelle C.J."/>
            <person name="Singh A."/>
            <person name="Wilkins M.J."/>
            <person name="Williams K.H."/>
            <person name="Banfield J.F."/>
        </authorList>
    </citation>
    <scope>NUCLEOTIDE SEQUENCE [LARGE SCALE GENOMIC DNA]</scope>
</reference>
<keyword evidence="4" id="KW-1015">Disulfide bond</keyword>
<feature type="transmembrane region" description="Helical" evidence="7">
    <location>
        <begin position="12"/>
        <end position="34"/>
    </location>
</feature>
<evidence type="ECO:0000256" key="1">
    <source>
        <dbReference type="ARBA" id="ARBA00005791"/>
    </source>
</evidence>
<keyword evidence="3" id="KW-0560">Oxidoreductase</keyword>
<dbReference type="Pfam" id="PF01323">
    <property type="entry name" value="DSBA"/>
    <property type="match status" value="1"/>
</dbReference>
<dbReference type="AlphaFoldDB" id="A0A0G0L216"/>
<keyword evidence="7" id="KW-0472">Membrane</keyword>
<feature type="region of interest" description="Disordered" evidence="6">
    <location>
        <begin position="42"/>
        <end position="66"/>
    </location>
</feature>
<dbReference type="Gene3D" id="3.40.30.10">
    <property type="entry name" value="Glutaredoxin"/>
    <property type="match status" value="2"/>
</dbReference>
<name>A0A0G0L216_9BACT</name>
<keyword evidence="2" id="KW-0732">Signal</keyword>
<feature type="compositionally biased region" description="Polar residues" evidence="6">
    <location>
        <begin position="42"/>
        <end position="64"/>
    </location>
</feature>
<dbReference type="Proteomes" id="UP000034081">
    <property type="component" value="Unassembled WGS sequence"/>
</dbReference>